<dbReference type="CDD" id="cd01310">
    <property type="entry name" value="TatD_DNAse"/>
    <property type="match status" value="1"/>
</dbReference>
<organism evidence="3 4">
    <name type="scientific">Desulfotignum balticum</name>
    <dbReference type="NCBI Taxonomy" id="115781"/>
    <lineage>
        <taxon>Bacteria</taxon>
        <taxon>Pseudomonadati</taxon>
        <taxon>Thermodesulfobacteriota</taxon>
        <taxon>Desulfobacteria</taxon>
        <taxon>Desulfobacterales</taxon>
        <taxon>Desulfobacteraceae</taxon>
        <taxon>Desulfotignum</taxon>
    </lineage>
</organism>
<dbReference type="SUPFAM" id="SSF51556">
    <property type="entry name" value="Metallo-dependent hydrolases"/>
    <property type="match status" value="1"/>
</dbReference>
<name>A0A931CY87_9BACT</name>
<dbReference type="PANTHER" id="PTHR46124">
    <property type="entry name" value="D-AMINOACYL-TRNA DEACYLASE"/>
    <property type="match status" value="1"/>
</dbReference>
<accession>A0A931CY87</accession>
<dbReference type="Proteomes" id="UP000706172">
    <property type="component" value="Unassembled WGS sequence"/>
</dbReference>
<dbReference type="GO" id="GO:0005829">
    <property type="term" value="C:cytosol"/>
    <property type="evidence" value="ECO:0007669"/>
    <property type="project" value="TreeGrafter"/>
</dbReference>
<dbReference type="AlphaFoldDB" id="A0A931CY87"/>
<dbReference type="Gene3D" id="3.20.20.140">
    <property type="entry name" value="Metal-dependent hydrolases"/>
    <property type="match status" value="1"/>
</dbReference>
<evidence type="ECO:0000313" key="3">
    <source>
        <dbReference type="EMBL" id="MBG0779919.1"/>
    </source>
</evidence>
<dbReference type="InterPro" id="IPR001130">
    <property type="entry name" value="TatD-like"/>
</dbReference>
<protein>
    <submittedName>
        <fullName evidence="3">TatD family hydrolase</fullName>
    </submittedName>
</protein>
<dbReference type="PROSITE" id="PS01137">
    <property type="entry name" value="TATD_1"/>
    <property type="match status" value="1"/>
</dbReference>
<dbReference type="EMBL" id="JACCQK010000498">
    <property type="protein sequence ID" value="MBG0779919.1"/>
    <property type="molecule type" value="Genomic_DNA"/>
</dbReference>
<comment type="caution">
    <text evidence="3">The sequence shown here is derived from an EMBL/GenBank/DDBJ whole genome shotgun (WGS) entry which is preliminary data.</text>
</comment>
<evidence type="ECO:0000256" key="2">
    <source>
        <dbReference type="ARBA" id="ARBA00022801"/>
    </source>
</evidence>
<reference evidence="3" key="1">
    <citation type="submission" date="2020-07" db="EMBL/GenBank/DDBJ databases">
        <title>Severe corrosion of carbon steel in oil field produced water can be linked to methanogenic archaea containing a special type of NiFe hydrogenase.</title>
        <authorList>
            <person name="Lahme S."/>
            <person name="Mand J."/>
            <person name="Longwell J."/>
            <person name="Smith R."/>
            <person name="Enning D."/>
        </authorList>
    </citation>
    <scope>NUCLEOTIDE SEQUENCE</scope>
    <source>
        <strain evidence="3">MIC098Bin6</strain>
    </source>
</reference>
<proteinExistence type="inferred from homology"/>
<comment type="similarity">
    <text evidence="1">Belongs to the metallo-dependent hydrolases superfamily. TatD-type hydrolase family.</text>
</comment>
<evidence type="ECO:0000313" key="4">
    <source>
        <dbReference type="Proteomes" id="UP000706172"/>
    </source>
</evidence>
<feature type="non-terminal residue" evidence="3">
    <location>
        <position position="164"/>
    </location>
</feature>
<keyword evidence="2 3" id="KW-0378">Hydrolase</keyword>
<sequence length="164" mass="18121">MILFDSHCHIDDPCFEKDMDAVFDRARNAGVRAMAIAGVDMETARKAVRIAARHPQVITAVGIHPHDAVHCSPDVLDGMVRLAKENDCVKAWGETGLDFNRMFSPQKDQEACLKAQLAIAGDLDLPLIFHERDSRGRFYDIVKSEGPASGKGVIHCFSGTREEM</sequence>
<evidence type="ECO:0000256" key="1">
    <source>
        <dbReference type="ARBA" id="ARBA00009275"/>
    </source>
</evidence>
<gene>
    <name evidence="3" type="ORF">H0S81_08340</name>
</gene>
<dbReference type="Pfam" id="PF01026">
    <property type="entry name" value="TatD_DNase"/>
    <property type="match status" value="1"/>
</dbReference>
<dbReference type="InterPro" id="IPR018228">
    <property type="entry name" value="DNase_TatD-rel_CS"/>
</dbReference>
<dbReference type="GO" id="GO:0016788">
    <property type="term" value="F:hydrolase activity, acting on ester bonds"/>
    <property type="evidence" value="ECO:0007669"/>
    <property type="project" value="InterPro"/>
</dbReference>
<dbReference type="PANTHER" id="PTHR46124:SF2">
    <property type="entry name" value="D-AMINOACYL-TRNA DEACYLASE"/>
    <property type="match status" value="1"/>
</dbReference>
<dbReference type="InterPro" id="IPR032466">
    <property type="entry name" value="Metal_Hydrolase"/>
</dbReference>